<reference evidence="2" key="1">
    <citation type="submission" date="2024-02" db="EMBL/GenBank/DDBJ databases">
        <authorList>
            <consortium name="ELIXIR-Norway"/>
            <consortium name="Elixir Norway"/>
        </authorList>
    </citation>
    <scope>NUCLEOTIDE SEQUENCE</scope>
</reference>
<dbReference type="PANTHER" id="PTHR34837">
    <property type="entry name" value="OS05G0595500 PROTEIN"/>
    <property type="match status" value="1"/>
</dbReference>
<evidence type="ECO:0000256" key="1">
    <source>
        <dbReference type="SAM" id="MobiDB-lite"/>
    </source>
</evidence>
<sequence length="370" mass="41533">MSDILDPLQIVEPQLPLEEFPAEQGATTPTSRSDQTTAILHWSVEDVRHWLEHNVALPHSRLQEVVKLFSCQGVDGLGLLTLQRNHEACLGMSNSEWLLVKAARRWLMAQGETPLPRPENALSIEHAPSATPPSTPKSTRSERSRDSHERTSLLSPRKQWGMPNIWWGSAKGDQAEAIEREVLSLRGEIVGAEEREATMLAQLDHVDEVLRTAQLASYFHSRTRWSPLPGEPPVDDTDVDDWLLRFLVLRGSSICFYLRATDLRPQGTIMRSEIVEVGPIPNHLHHQDDSRWSAFHITTCHGLRLECTSLLKVQVDCWLSLLTGGFSYSDLFRLSPHPPLPLTAPGHKILQAQLSDSTMGQEGELFGEVE</sequence>
<dbReference type="PANTHER" id="PTHR34837:SF2">
    <property type="entry name" value="OS05G0595500 PROTEIN"/>
    <property type="match status" value="1"/>
</dbReference>
<dbReference type="SUPFAM" id="SSF47769">
    <property type="entry name" value="SAM/Pointed domain"/>
    <property type="match status" value="1"/>
</dbReference>
<dbReference type="InterPro" id="IPR013761">
    <property type="entry name" value="SAM/pointed_sf"/>
</dbReference>
<evidence type="ECO:0000313" key="3">
    <source>
        <dbReference type="Proteomes" id="UP001497512"/>
    </source>
</evidence>
<organism evidence="2 3">
    <name type="scientific">Sphagnum troendelagicum</name>
    <dbReference type="NCBI Taxonomy" id="128251"/>
    <lineage>
        <taxon>Eukaryota</taxon>
        <taxon>Viridiplantae</taxon>
        <taxon>Streptophyta</taxon>
        <taxon>Embryophyta</taxon>
        <taxon>Bryophyta</taxon>
        <taxon>Sphagnophytina</taxon>
        <taxon>Sphagnopsida</taxon>
        <taxon>Sphagnales</taxon>
        <taxon>Sphagnaceae</taxon>
        <taxon>Sphagnum</taxon>
    </lineage>
</organism>
<evidence type="ECO:0000313" key="2">
    <source>
        <dbReference type="EMBL" id="CAK9216377.1"/>
    </source>
</evidence>
<dbReference type="Proteomes" id="UP001497512">
    <property type="component" value="Chromosome 2"/>
</dbReference>
<feature type="compositionally biased region" description="Basic and acidic residues" evidence="1">
    <location>
        <begin position="139"/>
        <end position="151"/>
    </location>
</feature>
<dbReference type="EMBL" id="OZ019894">
    <property type="protein sequence ID" value="CAK9216377.1"/>
    <property type="molecule type" value="Genomic_DNA"/>
</dbReference>
<keyword evidence="3" id="KW-1185">Reference proteome</keyword>
<name>A0ABP0UAX1_9BRYO</name>
<dbReference type="Gene3D" id="1.10.150.50">
    <property type="entry name" value="Transcription Factor, Ets-1"/>
    <property type="match status" value="1"/>
</dbReference>
<protein>
    <recommendedName>
        <fullName evidence="4">SAM domain-containing protein</fullName>
    </recommendedName>
</protein>
<proteinExistence type="predicted"/>
<gene>
    <name evidence="2" type="ORF">CSSPTR1EN2_LOCUS13440</name>
</gene>
<evidence type="ECO:0008006" key="4">
    <source>
        <dbReference type="Google" id="ProtNLM"/>
    </source>
</evidence>
<accession>A0ABP0UAX1</accession>
<feature type="region of interest" description="Disordered" evidence="1">
    <location>
        <begin position="117"/>
        <end position="154"/>
    </location>
</feature>